<evidence type="ECO:0000313" key="3">
    <source>
        <dbReference type="Proteomes" id="UP000436483"/>
    </source>
</evidence>
<dbReference type="GO" id="GO:0016740">
    <property type="term" value="F:transferase activity"/>
    <property type="evidence" value="ECO:0007669"/>
    <property type="project" value="UniProtKB-KW"/>
</dbReference>
<proteinExistence type="predicted"/>
<dbReference type="AlphaFoldDB" id="A0A7X3SQM7"/>
<name>A0A7X3SQM7_9HYPH</name>
<dbReference type="OrthoDB" id="9806585at2"/>
<dbReference type="Gene3D" id="3.40.50.10540">
    <property type="entry name" value="Crotonobetainyl-coa:carnitine coa-transferase, domain 1"/>
    <property type="match status" value="1"/>
</dbReference>
<dbReference type="RefSeq" id="WP_160886591.1">
    <property type="nucleotide sequence ID" value="NZ_WURB01000017.1"/>
</dbReference>
<sequence>MTANTIPEPAPEGALADLKVLELGSMLAGPFVGSMLADFGARVVKVEKPGKPDALREWPPHKDGVALWWKTMARNKHVITLDISRSEARDLALKLIGESDIVIENFRPGTLERWGLSPDELRERFPRIVWVRVSGWGQTGPNKGQGGYATIAEAFSGLASFTGHPDKGPMVSAFPMGDYMAGVFGAFGALAAIHRRERTGVGQIVDVALYEPLLRIIESVVVRYDQTGQKKPLLGNQMEEDVPRNVYPTADGGSIAISCGSQRIYEGLVDAMGRPDLKTDPRFGTMADRVANRDAIDSEVAAWLATQKTDEALGKLLKHKVVAGRINDIADVLEDAHIAAREAIRTVVDEHLGPIRMPSPVPKLSDTPGAIRWTGRDPGAANEEVFGNWLGLSRNEIDALRRASII</sequence>
<keyword evidence="1 2" id="KW-0808">Transferase</keyword>
<dbReference type="InterPro" id="IPR003673">
    <property type="entry name" value="CoA-Trfase_fam_III"/>
</dbReference>
<organism evidence="2 3">
    <name type="scientific">Microvirga makkahensis</name>
    <dbReference type="NCBI Taxonomy" id="1128670"/>
    <lineage>
        <taxon>Bacteria</taxon>
        <taxon>Pseudomonadati</taxon>
        <taxon>Pseudomonadota</taxon>
        <taxon>Alphaproteobacteria</taxon>
        <taxon>Hyphomicrobiales</taxon>
        <taxon>Methylobacteriaceae</taxon>
        <taxon>Microvirga</taxon>
    </lineage>
</organism>
<evidence type="ECO:0000313" key="2">
    <source>
        <dbReference type="EMBL" id="MXQ13520.1"/>
    </source>
</evidence>
<dbReference type="PANTHER" id="PTHR48228:SF6">
    <property type="entry name" value="L-CARNITINE COA-TRANSFERASE"/>
    <property type="match status" value="1"/>
</dbReference>
<dbReference type="EMBL" id="WURB01000017">
    <property type="protein sequence ID" value="MXQ13520.1"/>
    <property type="molecule type" value="Genomic_DNA"/>
</dbReference>
<gene>
    <name evidence="2" type="ORF">GR328_19050</name>
</gene>
<reference evidence="2 3" key="1">
    <citation type="submission" date="2019-12" db="EMBL/GenBank/DDBJ databases">
        <authorList>
            <person name="Yuan C.-G."/>
        </authorList>
    </citation>
    <scope>NUCLEOTIDE SEQUENCE [LARGE SCALE GENOMIC DNA]</scope>
    <source>
        <strain evidence="2 3">KCTC 23863</strain>
    </source>
</reference>
<evidence type="ECO:0000256" key="1">
    <source>
        <dbReference type="ARBA" id="ARBA00022679"/>
    </source>
</evidence>
<reference evidence="2 3" key="2">
    <citation type="submission" date="2020-01" db="EMBL/GenBank/DDBJ databases">
        <title>Microvirga sp. nov., an arsenate reduction bacterium isolated from Tibet hotspring sediments.</title>
        <authorList>
            <person name="Xian W.-D."/>
            <person name="Li W.-J."/>
        </authorList>
    </citation>
    <scope>NUCLEOTIDE SEQUENCE [LARGE SCALE GENOMIC DNA]</scope>
    <source>
        <strain evidence="2 3">KCTC 23863</strain>
    </source>
</reference>
<dbReference type="InterPro" id="IPR023606">
    <property type="entry name" value="CoA-Trfase_III_dom_1_sf"/>
</dbReference>
<dbReference type="InterPro" id="IPR050509">
    <property type="entry name" value="CoA-transferase_III"/>
</dbReference>
<protein>
    <submittedName>
        <fullName evidence="2">CoA transferase</fullName>
    </submittedName>
</protein>
<dbReference type="InterPro" id="IPR044855">
    <property type="entry name" value="CoA-Trfase_III_dom3_sf"/>
</dbReference>
<keyword evidence="3" id="KW-1185">Reference proteome</keyword>
<dbReference type="PANTHER" id="PTHR48228">
    <property type="entry name" value="SUCCINYL-COA--D-CITRAMALATE COA-TRANSFERASE"/>
    <property type="match status" value="1"/>
</dbReference>
<dbReference type="Proteomes" id="UP000436483">
    <property type="component" value="Unassembled WGS sequence"/>
</dbReference>
<dbReference type="Pfam" id="PF02515">
    <property type="entry name" value="CoA_transf_3"/>
    <property type="match status" value="1"/>
</dbReference>
<comment type="caution">
    <text evidence="2">The sequence shown here is derived from an EMBL/GenBank/DDBJ whole genome shotgun (WGS) entry which is preliminary data.</text>
</comment>
<dbReference type="Gene3D" id="3.30.1540.10">
    <property type="entry name" value="formyl-coa transferase, domain 3"/>
    <property type="match status" value="1"/>
</dbReference>
<accession>A0A7X3SQM7</accession>
<dbReference type="SUPFAM" id="SSF89796">
    <property type="entry name" value="CoA-transferase family III (CaiB/BaiF)"/>
    <property type="match status" value="1"/>
</dbReference>